<dbReference type="GeneID" id="75833102"/>
<keyword evidence="2" id="KW-1185">Reference proteome</keyword>
<comment type="caution">
    <text evidence="1">The sequence shown here is derived from an EMBL/GenBank/DDBJ whole genome shotgun (WGS) entry which is preliminary data.</text>
</comment>
<organism evidence="1 2">
    <name type="scientific">Emericellopsis cladophorae</name>
    <dbReference type="NCBI Taxonomy" id="2686198"/>
    <lineage>
        <taxon>Eukaryota</taxon>
        <taxon>Fungi</taxon>
        <taxon>Dikarya</taxon>
        <taxon>Ascomycota</taxon>
        <taxon>Pezizomycotina</taxon>
        <taxon>Sordariomycetes</taxon>
        <taxon>Hypocreomycetidae</taxon>
        <taxon>Hypocreales</taxon>
        <taxon>Bionectriaceae</taxon>
        <taxon>Emericellopsis</taxon>
    </lineage>
</organism>
<accession>A0A9Q0BHN0</accession>
<protein>
    <submittedName>
        <fullName evidence="1">Uncharacterized protein</fullName>
    </submittedName>
</protein>
<name>A0A9Q0BHN0_9HYPO</name>
<gene>
    <name evidence="1" type="ORF">J7T54_006624</name>
</gene>
<evidence type="ECO:0000313" key="1">
    <source>
        <dbReference type="EMBL" id="KAI6784579.1"/>
    </source>
</evidence>
<dbReference type="OrthoDB" id="3626597at2759"/>
<reference evidence="1" key="2">
    <citation type="submission" date="2022-07" db="EMBL/GenBank/DDBJ databases">
        <authorList>
            <person name="Goncalves M.F.M."/>
            <person name="Hilario S."/>
            <person name="Van De Peer Y."/>
            <person name="Esteves A.C."/>
            <person name="Alves A."/>
        </authorList>
    </citation>
    <scope>NUCLEOTIDE SEQUENCE</scope>
    <source>
        <strain evidence="1">MUM 19.33</strain>
    </source>
</reference>
<dbReference type="RefSeq" id="XP_051365435.1">
    <property type="nucleotide sequence ID" value="XM_051503076.1"/>
</dbReference>
<dbReference type="EMBL" id="JAGIXG020000004">
    <property type="protein sequence ID" value="KAI6784579.1"/>
    <property type="molecule type" value="Genomic_DNA"/>
</dbReference>
<reference evidence="1" key="1">
    <citation type="journal article" date="2021" name="J Fungi (Basel)">
        <title>Genomic and Metabolomic Analyses of the Marine Fungus Emericellopsis cladophorae: Insights into Saltwater Adaptability Mechanisms and Its Biosynthetic Potential.</title>
        <authorList>
            <person name="Goncalves M.F.M."/>
            <person name="Hilario S."/>
            <person name="Van de Peer Y."/>
            <person name="Esteves A.C."/>
            <person name="Alves A."/>
        </authorList>
    </citation>
    <scope>NUCLEOTIDE SEQUENCE</scope>
    <source>
        <strain evidence="1">MUM 19.33</strain>
    </source>
</reference>
<proteinExistence type="predicted"/>
<sequence>MDGNRDHINPAHEQSRKIKGVVTQWNPRISIVMDEYTASTVFGERYKHGADSLISGGINSNTHLDIMGQVLNKFIPAMGDALQDAVTEARADRNAIGLPQTISFLMEVRGIRLADQHFHSRVGTNLVKIQTILETASDDFDSVLSTVEDALQEFIDSDEDIIFTDSSVRETGNFTLIDINNGSVVHPEIEFIRTTPSEANLTRTRAEVYTIPLPCFDDANKLENLGLEVEKPEHGFNGTVETLIIETSQVTPSQCEGTYLNTVTTTARERNIMLPPGSFRVSAKQKNAAMAFIALELENIDSYMTFNITQVDEGEEYPVFRVCREQS</sequence>
<evidence type="ECO:0000313" key="2">
    <source>
        <dbReference type="Proteomes" id="UP001055219"/>
    </source>
</evidence>
<dbReference type="AlphaFoldDB" id="A0A9Q0BHN0"/>
<dbReference type="Proteomes" id="UP001055219">
    <property type="component" value="Unassembled WGS sequence"/>
</dbReference>